<feature type="coiled-coil region" evidence="1">
    <location>
        <begin position="15"/>
        <end position="45"/>
    </location>
</feature>
<dbReference type="EMBL" id="LGAV01000009">
    <property type="protein sequence ID" value="KOS12745.1"/>
    <property type="molecule type" value="Genomic_DNA"/>
</dbReference>
<dbReference type="GeneID" id="28727734"/>
<keyword evidence="4" id="KW-1185">Reference proteome</keyword>
<sequence>MPLLESLFGRSTTPAERLRQHLRSLQRAQRELDRERVKLEGQEKKLVSDIKKNARQGQMTACKVMAKDLVRMRRNIHKYYQMSTQLQAVALRMQTLRSTQQMAEAMRGASKALGSMNKSMNIMSVQRILQEFERESSSMDMKDEIMNDTIEDAIGTEDDPMGEGIGENEESESILREVLDEIGMDMSQQLQTVPNSGIALANPSAPAKVAISEGAEAGTSSNTQDDLALQERLDRLRK</sequence>
<evidence type="ECO:0000313" key="3">
    <source>
        <dbReference type="EMBL" id="KOS12745.1"/>
    </source>
</evidence>
<dbReference type="Proteomes" id="UP000037751">
    <property type="component" value="Unassembled WGS sequence"/>
</dbReference>
<dbReference type="GO" id="GO:0007034">
    <property type="term" value="P:vacuolar transport"/>
    <property type="evidence" value="ECO:0007669"/>
    <property type="project" value="InterPro"/>
</dbReference>
<feature type="compositionally biased region" description="Basic and acidic residues" evidence="2">
    <location>
        <begin position="229"/>
        <end position="238"/>
    </location>
</feature>
<evidence type="ECO:0000256" key="2">
    <source>
        <dbReference type="SAM" id="MobiDB-lite"/>
    </source>
</evidence>
<dbReference type="RefSeq" id="XP_017990377.1">
    <property type="nucleotide sequence ID" value="XM_018135859.1"/>
</dbReference>
<dbReference type="STRING" id="77020.A0A0N0RRX1"/>
<feature type="region of interest" description="Disordered" evidence="2">
    <location>
        <begin position="209"/>
        <end position="238"/>
    </location>
</feature>
<evidence type="ECO:0000313" key="4">
    <source>
        <dbReference type="Proteomes" id="UP000037751"/>
    </source>
</evidence>
<keyword evidence="1" id="KW-0175">Coiled coil</keyword>
<accession>A0A0N0RRX1</accession>
<dbReference type="OrthoDB" id="10252926at2759"/>
<dbReference type="Pfam" id="PF03357">
    <property type="entry name" value="Snf7"/>
    <property type="match status" value="1"/>
</dbReference>
<dbReference type="Gene3D" id="6.10.140.1230">
    <property type="match status" value="1"/>
</dbReference>
<proteinExistence type="predicted"/>
<organism evidence="3 4">
    <name type="scientific">Malassezia pachydermatis</name>
    <dbReference type="NCBI Taxonomy" id="77020"/>
    <lineage>
        <taxon>Eukaryota</taxon>
        <taxon>Fungi</taxon>
        <taxon>Dikarya</taxon>
        <taxon>Basidiomycota</taxon>
        <taxon>Ustilaginomycotina</taxon>
        <taxon>Malasseziomycetes</taxon>
        <taxon>Malasseziales</taxon>
        <taxon>Malasseziaceae</taxon>
        <taxon>Malassezia</taxon>
    </lineage>
</organism>
<dbReference type="AlphaFoldDB" id="A0A0N0RRX1"/>
<dbReference type="VEuPathDB" id="FungiDB:Malapachy_1354"/>
<name>A0A0N0RRX1_9BASI</name>
<protein>
    <submittedName>
        <fullName evidence="3">Snf7-domain-containing protein</fullName>
    </submittedName>
</protein>
<reference evidence="3 4" key="1">
    <citation type="submission" date="2015-07" db="EMBL/GenBank/DDBJ databases">
        <title>Draft Genome Sequence of Malassezia furfur CBS1878 and Malassezia pachydermatis CBS1879.</title>
        <authorList>
            <person name="Triana S."/>
            <person name="Ohm R."/>
            <person name="Gonzalez A."/>
            <person name="DeCock H."/>
            <person name="Restrepo S."/>
            <person name="Celis A."/>
        </authorList>
    </citation>
    <scope>NUCLEOTIDE SEQUENCE [LARGE SCALE GENOMIC DNA]</scope>
    <source>
        <strain evidence="3 4">CBS 1879</strain>
    </source>
</reference>
<comment type="caution">
    <text evidence="3">The sequence shown here is derived from an EMBL/GenBank/DDBJ whole genome shotgun (WGS) entry which is preliminary data.</text>
</comment>
<dbReference type="PANTHER" id="PTHR10476">
    <property type="entry name" value="CHARGED MULTIVESICULAR BODY PROTEIN"/>
    <property type="match status" value="1"/>
</dbReference>
<evidence type="ECO:0000256" key="1">
    <source>
        <dbReference type="SAM" id="Coils"/>
    </source>
</evidence>
<dbReference type="InterPro" id="IPR005024">
    <property type="entry name" value="Snf7_fam"/>
</dbReference>
<gene>
    <name evidence="3" type="ORF">Malapachy_1354</name>
</gene>